<reference evidence="1" key="2">
    <citation type="submission" date="2023-03" db="EMBL/GenBank/DDBJ databases">
        <authorList>
            <person name="Inwood S.N."/>
            <person name="Skelly J.G."/>
            <person name="Guhlin J."/>
            <person name="Harrop T.W.R."/>
            <person name="Goldson S.G."/>
            <person name="Dearden P.K."/>
        </authorList>
    </citation>
    <scope>NUCLEOTIDE SEQUENCE</scope>
    <source>
        <strain evidence="1">Irish</strain>
        <tissue evidence="1">Whole body</tissue>
    </source>
</reference>
<comment type="caution">
    <text evidence="1">The sequence shown here is derived from an EMBL/GenBank/DDBJ whole genome shotgun (WGS) entry which is preliminary data.</text>
</comment>
<accession>A0AA39C9F3</accession>
<evidence type="ECO:0000313" key="2">
    <source>
        <dbReference type="Proteomes" id="UP001168990"/>
    </source>
</evidence>
<proteinExistence type="predicted"/>
<keyword evidence="2" id="KW-1185">Reference proteome</keyword>
<dbReference type="AlphaFoldDB" id="A0AA39C9F3"/>
<protein>
    <submittedName>
        <fullName evidence="1">Uncharacterized protein</fullName>
    </submittedName>
</protein>
<dbReference type="Proteomes" id="UP001168990">
    <property type="component" value="Unassembled WGS sequence"/>
</dbReference>
<evidence type="ECO:0000313" key="1">
    <source>
        <dbReference type="EMBL" id="KAK0160283.1"/>
    </source>
</evidence>
<dbReference type="EMBL" id="JAQQBS010001423">
    <property type="protein sequence ID" value="KAK0160283.1"/>
    <property type="molecule type" value="Genomic_DNA"/>
</dbReference>
<name>A0AA39C9F3_9HYME</name>
<organism evidence="1 2">
    <name type="scientific">Microctonus aethiopoides</name>
    <dbReference type="NCBI Taxonomy" id="144406"/>
    <lineage>
        <taxon>Eukaryota</taxon>
        <taxon>Metazoa</taxon>
        <taxon>Ecdysozoa</taxon>
        <taxon>Arthropoda</taxon>
        <taxon>Hexapoda</taxon>
        <taxon>Insecta</taxon>
        <taxon>Pterygota</taxon>
        <taxon>Neoptera</taxon>
        <taxon>Endopterygota</taxon>
        <taxon>Hymenoptera</taxon>
        <taxon>Apocrita</taxon>
        <taxon>Ichneumonoidea</taxon>
        <taxon>Braconidae</taxon>
        <taxon>Euphorinae</taxon>
        <taxon>Microctonus</taxon>
    </lineage>
</organism>
<sequence length="67" mass="7456">MKHIGIPSLFLASKLDSAALSSRKSLESMARLHKIEVIQSEDGLIIKMSETIGAKPSNYTDHNQFRN</sequence>
<gene>
    <name evidence="1" type="ORF">PV328_007711</name>
</gene>
<reference evidence="1" key="1">
    <citation type="journal article" date="2023" name="bioRxiv">
        <title>Scaffold-level genome assemblies of two parasitoid biocontrol wasps reveal the parthenogenesis mechanism and an associated novel virus.</title>
        <authorList>
            <person name="Inwood S."/>
            <person name="Skelly J."/>
            <person name="Guhlin J."/>
            <person name="Harrop T."/>
            <person name="Goldson S."/>
            <person name="Dearden P."/>
        </authorList>
    </citation>
    <scope>NUCLEOTIDE SEQUENCE</scope>
    <source>
        <strain evidence="1">Irish</strain>
        <tissue evidence="1">Whole body</tissue>
    </source>
</reference>